<dbReference type="Proteomes" id="UP000297527">
    <property type="component" value="Unassembled WGS sequence"/>
</dbReference>
<dbReference type="AlphaFoldDB" id="A0A4Z1HVG5"/>
<name>A0A4Z1HVG5_9HELO</name>
<protein>
    <submittedName>
        <fullName evidence="1">Uncharacterized protein</fullName>
    </submittedName>
</protein>
<sequence length="559" mass="63505">MGISLLIGGRRRAKTNVSRCYLKPFQIFATRDGSSLDMGFTSEGTQIPPINSDGEMELRSLETRHQLLLHWLSLEVLKTNPAVLFALLYNRTVYAPQDWASFDSRQLNGSFLCGHFDVDFSAKCIVMYGLRYGEVVDWKAGPAHRADILGFPKAHENTPLAAEKWKSMVSLGFRHSNVVELWPPYTNQAFSSPPSFSLTNLISLAQTRLEATIDHLWLLQTEPAYMKRYIMDMCHGDAYESTKDMGPGWLVVPGITEAIKSCWKWGWVKNECERVKSIHDRFRDNIAQGEDLPSKYDKALGALGLLVVNDVNRSGDLLGRTTPQRPGFSHIYTTTKRSQELGSDILEVNRKNSLLSDPKYAFENELLNYCLAQLQTKPDIQQKPNTWLKEVPIDHALLFSILENHLAKSNIKEKSRLDEVLSNLLSDLAASHEILAAIRLHRPLSRSRTLDEVLQSEKRKTWKAFNVKSYFTNEACTKLVKAFSENFHEVKAPTGRKDMAWLNHSQNTRKALEAFWQGIRKDSVMVWKQNGFTEAEIAEELECISATTTQEYLSATQAE</sequence>
<accession>A0A4Z1HVG5</accession>
<dbReference type="EMBL" id="PQXN01000130">
    <property type="protein sequence ID" value="TGO53076.1"/>
    <property type="molecule type" value="Genomic_DNA"/>
</dbReference>
<reference evidence="1 2" key="1">
    <citation type="submission" date="2017-12" db="EMBL/GenBank/DDBJ databases">
        <title>Comparative genomics of Botrytis spp.</title>
        <authorList>
            <person name="Valero-Jimenez C.A."/>
            <person name="Tapia P."/>
            <person name="Veloso J."/>
            <person name="Silva-Moreno E."/>
            <person name="Staats M."/>
            <person name="Valdes J.H."/>
            <person name="Van Kan J.A.L."/>
        </authorList>
    </citation>
    <scope>NUCLEOTIDE SEQUENCE [LARGE SCALE GENOMIC DNA]</scope>
    <source>
        <strain evidence="1 2">MUCL11595</strain>
    </source>
</reference>
<proteinExistence type="predicted"/>
<keyword evidence="2" id="KW-1185">Reference proteome</keyword>
<gene>
    <name evidence="1" type="ORF">BCON_0130g00210</name>
</gene>
<comment type="caution">
    <text evidence="1">The sequence shown here is derived from an EMBL/GenBank/DDBJ whole genome shotgun (WGS) entry which is preliminary data.</text>
</comment>
<evidence type="ECO:0000313" key="2">
    <source>
        <dbReference type="Proteomes" id="UP000297527"/>
    </source>
</evidence>
<evidence type="ECO:0000313" key="1">
    <source>
        <dbReference type="EMBL" id="TGO53076.1"/>
    </source>
</evidence>
<organism evidence="1 2">
    <name type="scientific">Botryotinia convoluta</name>
    <dbReference type="NCBI Taxonomy" id="54673"/>
    <lineage>
        <taxon>Eukaryota</taxon>
        <taxon>Fungi</taxon>
        <taxon>Dikarya</taxon>
        <taxon>Ascomycota</taxon>
        <taxon>Pezizomycotina</taxon>
        <taxon>Leotiomycetes</taxon>
        <taxon>Helotiales</taxon>
        <taxon>Sclerotiniaceae</taxon>
        <taxon>Botryotinia</taxon>
    </lineage>
</organism>
<dbReference type="OrthoDB" id="2922289at2759"/>